<gene>
    <name evidence="1" type="ORF">NEUTE1DRAFT_118258</name>
</gene>
<dbReference type="EMBL" id="GL891307">
    <property type="protein sequence ID" value="EGO54616.1"/>
    <property type="molecule type" value="Genomic_DNA"/>
</dbReference>
<evidence type="ECO:0000313" key="2">
    <source>
        <dbReference type="Proteomes" id="UP000008065"/>
    </source>
</evidence>
<dbReference type="RefSeq" id="XP_009854558.1">
    <property type="nucleotide sequence ID" value="XM_009856256.1"/>
</dbReference>
<sequence length="66" mass="7524">MECRSVCETGPPFLGRGRVQHNFHALRLHPHCVPNSAIHTPRGIRTQIYPKTQRHLTSAFSFFDAP</sequence>
<dbReference type="AlphaFoldDB" id="F8MUZ1"/>
<accession>F8MUZ1</accession>
<dbReference type="KEGG" id="nte:NEUTE1DRAFT118258"/>
<name>F8MUZ1_NEUT8</name>
<dbReference type="HOGENOM" id="CLU_2831784_0_0_1"/>
<evidence type="ECO:0000313" key="1">
    <source>
        <dbReference type="EMBL" id="EGO54616.1"/>
    </source>
</evidence>
<dbReference type="VEuPathDB" id="FungiDB:NEUTE1DRAFT_118258"/>
<protein>
    <submittedName>
        <fullName evidence="1">Uncharacterized protein</fullName>
    </submittedName>
</protein>
<keyword evidence="2" id="KW-1185">Reference proteome</keyword>
<dbReference type="GeneID" id="20823511"/>
<reference evidence="2" key="1">
    <citation type="journal article" date="2011" name="Genetics">
        <title>Massive changes in genome architecture accompany the transition to self-fertility in the filamentous fungus Neurospora tetrasperma.</title>
        <authorList>
            <person name="Ellison C.E."/>
            <person name="Stajich J.E."/>
            <person name="Jacobson D.J."/>
            <person name="Natvig D.O."/>
            <person name="Lapidus A."/>
            <person name="Foster B."/>
            <person name="Aerts A."/>
            <person name="Riley R."/>
            <person name="Lindquist E.A."/>
            <person name="Grigoriev I.V."/>
            <person name="Taylor J.W."/>
        </authorList>
    </citation>
    <scope>NUCLEOTIDE SEQUENCE [LARGE SCALE GENOMIC DNA]</scope>
    <source>
        <strain evidence="2">FGSC 2508 / P0657</strain>
    </source>
</reference>
<organism evidence="1 2">
    <name type="scientific">Neurospora tetrasperma (strain FGSC 2508 / ATCC MYA-4615 / P0657)</name>
    <dbReference type="NCBI Taxonomy" id="510951"/>
    <lineage>
        <taxon>Eukaryota</taxon>
        <taxon>Fungi</taxon>
        <taxon>Dikarya</taxon>
        <taxon>Ascomycota</taxon>
        <taxon>Pezizomycotina</taxon>
        <taxon>Sordariomycetes</taxon>
        <taxon>Sordariomycetidae</taxon>
        <taxon>Sordariales</taxon>
        <taxon>Sordariaceae</taxon>
        <taxon>Neurospora</taxon>
    </lineage>
</organism>
<dbReference type="Proteomes" id="UP000008065">
    <property type="component" value="Unassembled WGS sequence"/>
</dbReference>
<proteinExistence type="predicted"/>